<evidence type="ECO:0000313" key="1">
    <source>
        <dbReference type="EMBL" id="KAI6656834.1"/>
    </source>
</evidence>
<accession>A0AAV7K6Q7</accession>
<dbReference type="Proteomes" id="UP001165289">
    <property type="component" value="Unassembled WGS sequence"/>
</dbReference>
<protein>
    <submittedName>
        <fullName evidence="1">Uncharacterized protein</fullName>
    </submittedName>
</protein>
<keyword evidence="2" id="KW-1185">Reference proteome</keyword>
<organism evidence="1 2">
    <name type="scientific">Oopsacas minuta</name>
    <dbReference type="NCBI Taxonomy" id="111878"/>
    <lineage>
        <taxon>Eukaryota</taxon>
        <taxon>Metazoa</taxon>
        <taxon>Porifera</taxon>
        <taxon>Hexactinellida</taxon>
        <taxon>Hexasterophora</taxon>
        <taxon>Lyssacinosida</taxon>
        <taxon>Leucopsacidae</taxon>
        <taxon>Oopsacas</taxon>
    </lineage>
</organism>
<dbReference type="EMBL" id="JAKMXF010000133">
    <property type="protein sequence ID" value="KAI6656834.1"/>
    <property type="molecule type" value="Genomic_DNA"/>
</dbReference>
<sequence>MPPYTQDETKFIRLLERCEAMLLSSHSQTLALGEDLAMKIPIFVRHLSSFIENRDERGDNSNSSEFVLLHKPRVEVLIESLKRWEMAQRRKGDDLQTDKDGWFICLPNAEMEVFLVFTFVHSLKVSSPPDIYCYQIGMVHLCLLA</sequence>
<comment type="caution">
    <text evidence="1">The sequence shown here is derived from an EMBL/GenBank/DDBJ whole genome shotgun (WGS) entry which is preliminary data.</text>
</comment>
<evidence type="ECO:0000313" key="2">
    <source>
        <dbReference type="Proteomes" id="UP001165289"/>
    </source>
</evidence>
<name>A0AAV7K6Q7_9METZ</name>
<dbReference type="AlphaFoldDB" id="A0AAV7K6Q7"/>
<reference evidence="1 2" key="1">
    <citation type="journal article" date="2023" name="BMC Biol.">
        <title>The compact genome of the sponge Oopsacas minuta (Hexactinellida) is lacking key metazoan core genes.</title>
        <authorList>
            <person name="Santini S."/>
            <person name="Schenkelaars Q."/>
            <person name="Jourda C."/>
            <person name="Duchesne M."/>
            <person name="Belahbib H."/>
            <person name="Rocher C."/>
            <person name="Selva M."/>
            <person name="Riesgo A."/>
            <person name="Vervoort M."/>
            <person name="Leys S.P."/>
            <person name="Kodjabachian L."/>
            <person name="Le Bivic A."/>
            <person name="Borchiellini C."/>
            <person name="Claverie J.M."/>
            <person name="Renard E."/>
        </authorList>
    </citation>
    <scope>NUCLEOTIDE SEQUENCE [LARGE SCALE GENOMIC DNA]</scope>
    <source>
        <strain evidence="1">SPO-2</strain>
    </source>
</reference>
<gene>
    <name evidence="1" type="ORF">LOD99_16137</name>
</gene>
<proteinExistence type="predicted"/>